<organism evidence="1 2">
    <name type="scientific">Frankia alni (strain DSM 45986 / CECT 9034 / ACN14a)</name>
    <dbReference type="NCBI Taxonomy" id="326424"/>
    <lineage>
        <taxon>Bacteria</taxon>
        <taxon>Bacillati</taxon>
        <taxon>Actinomycetota</taxon>
        <taxon>Actinomycetes</taxon>
        <taxon>Frankiales</taxon>
        <taxon>Frankiaceae</taxon>
        <taxon>Frankia</taxon>
    </lineage>
</organism>
<keyword evidence="2" id="KW-1185">Reference proteome</keyword>
<reference evidence="1 2" key="1">
    <citation type="journal article" date="2007" name="Genome Res.">
        <title>Genome characteristics of facultatively symbiotic Frankia sp. strains reflect host range and host plant biogeography.</title>
        <authorList>
            <person name="Normand P."/>
            <person name="Lapierre P."/>
            <person name="Tisa L.S."/>
            <person name="Gogarten J.P."/>
            <person name="Alloisio N."/>
            <person name="Bagnarol E."/>
            <person name="Bassi C.A."/>
            <person name="Berry A.M."/>
            <person name="Bickhart D.M."/>
            <person name="Choisne N."/>
            <person name="Couloux A."/>
            <person name="Cournoyer B."/>
            <person name="Cruveiller S."/>
            <person name="Daubin V."/>
            <person name="Demange N."/>
            <person name="Francino M.P."/>
            <person name="Goltsman E."/>
            <person name="Huang Y."/>
            <person name="Kopp O.R."/>
            <person name="Labarre L."/>
            <person name="Lapidus A."/>
            <person name="Lavire C."/>
            <person name="Marechal J."/>
            <person name="Martinez M."/>
            <person name="Mastronunzio J.E."/>
            <person name="Mullin B.C."/>
            <person name="Niemann J."/>
            <person name="Pujic P."/>
            <person name="Rawnsley T."/>
            <person name="Rouy Z."/>
            <person name="Schenowitz C."/>
            <person name="Sellstedt A."/>
            <person name="Tavares F."/>
            <person name="Tomkins J.P."/>
            <person name="Vallenet D."/>
            <person name="Valverde C."/>
            <person name="Wall L.G."/>
            <person name="Wang Y."/>
            <person name="Medigue C."/>
            <person name="Benson D.R."/>
        </authorList>
    </citation>
    <scope>NUCLEOTIDE SEQUENCE [LARGE SCALE GENOMIC DNA]</scope>
    <source>
        <strain evidence="2">DSM 45986 / CECT 9034 / ACN14a</strain>
    </source>
</reference>
<dbReference type="STRING" id="326424.FRAAL1381"/>
<evidence type="ECO:0000313" key="2">
    <source>
        <dbReference type="Proteomes" id="UP000000657"/>
    </source>
</evidence>
<accession>Q0RQY3</accession>
<dbReference type="eggNOG" id="COG2856">
    <property type="taxonomic scope" value="Bacteria"/>
</dbReference>
<name>Q0RQY3_FRAAA</name>
<dbReference type="AlphaFoldDB" id="Q0RQY3"/>
<gene>
    <name evidence="1" type="ordered locus">FRAAL1381</name>
</gene>
<sequence length="237" mass="25589">MDSENFEEAACDAFAARVLLPDGWVRDRVDLRGPTATEIVDMFQNSQASREACCVRASELLSGGGVVVLLDAAGRVVFASPRGVVPPARGSDQSDTPLIRAALRGDATVEHDNTFVAYRNGGRSDPLYGQAAWCDKQYMIAVLAPDNVAWRRFAPPRSASAAYPAERWWICEICPDADPFEVFGPPCQRCGQPKCGNGHCGCAPAGARAEQRCDRCFLVLAATQFDPGRSICRSCAE</sequence>
<dbReference type="KEGG" id="fal:FRAAL1381"/>
<dbReference type="HOGENOM" id="CLU_072794_0_0_11"/>
<dbReference type="Proteomes" id="UP000000657">
    <property type="component" value="Chromosome"/>
</dbReference>
<protein>
    <submittedName>
        <fullName evidence="1">Uncharacterized protein</fullName>
    </submittedName>
</protein>
<evidence type="ECO:0000313" key="1">
    <source>
        <dbReference type="EMBL" id="CAJ60040.1"/>
    </source>
</evidence>
<proteinExistence type="predicted"/>
<dbReference type="EMBL" id="CT573213">
    <property type="protein sequence ID" value="CAJ60040.1"/>
    <property type="molecule type" value="Genomic_DNA"/>
</dbReference>